<reference evidence="2" key="1">
    <citation type="journal article" date="2022" name="Mol. Ecol. Resour.">
        <title>The genomes of chicory, endive, great burdock and yacon provide insights into Asteraceae palaeo-polyploidization history and plant inulin production.</title>
        <authorList>
            <person name="Fan W."/>
            <person name="Wang S."/>
            <person name="Wang H."/>
            <person name="Wang A."/>
            <person name="Jiang F."/>
            <person name="Liu H."/>
            <person name="Zhao H."/>
            <person name="Xu D."/>
            <person name="Zhang Y."/>
        </authorList>
    </citation>
    <scope>NUCLEOTIDE SEQUENCE [LARGE SCALE GENOMIC DNA]</scope>
    <source>
        <strain evidence="2">cv. Yunnan</strain>
    </source>
</reference>
<proteinExistence type="predicted"/>
<reference evidence="1 2" key="2">
    <citation type="journal article" date="2022" name="Mol. Ecol. Resour.">
        <title>The genomes of chicory, endive, great burdock and yacon provide insights into Asteraceae paleo-polyploidization history and plant inulin production.</title>
        <authorList>
            <person name="Fan W."/>
            <person name="Wang S."/>
            <person name="Wang H."/>
            <person name="Wang A."/>
            <person name="Jiang F."/>
            <person name="Liu H."/>
            <person name="Zhao H."/>
            <person name="Xu D."/>
            <person name="Zhang Y."/>
        </authorList>
    </citation>
    <scope>NUCLEOTIDE SEQUENCE [LARGE SCALE GENOMIC DNA]</scope>
    <source>
        <strain evidence="2">cv. Yunnan</strain>
        <tissue evidence="1">Leaves</tissue>
    </source>
</reference>
<evidence type="ECO:0000313" key="1">
    <source>
        <dbReference type="EMBL" id="KAI3773456.1"/>
    </source>
</evidence>
<keyword evidence="2" id="KW-1185">Reference proteome</keyword>
<evidence type="ECO:0000313" key="2">
    <source>
        <dbReference type="Proteomes" id="UP001056120"/>
    </source>
</evidence>
<dbReference type="EMBL" id="CM042033">
    <property type="protein sequence ID" value="KAI3773456.1"/>
    <property type="molecule type" value="Genomic_DNA"/>
</dbReference>
<protein>
    <submittedName>
        <fullName evidence="1">Uncharacterized protein</fullName>
    </submittedName>
</protein>
<gene>
    <name evidence="1" type="ORF">L1987_47985</name>
</gene>
<name>A0ACB9FRT5_9ASTR</name>
<dbReference type="Proteomes" id="UP001056120">
    <property type="component" value="Linkage Group LG16"/>
</dbReference>
<accession>A0ACB9FRT5</accession>
<sequence>MEVERLCYGVGGAPVAEAFNLMVQTVVAAEKSICWLLFLIGSIPNNADALSDLLEAEKRFPFSDLKKVSSPYAECKDNSENEDDSEDDEDADVGDDNDNDAEDSSGEEDDDEQGDADSDSDANDDEDDDDDEGDDDDDDDDEGDDDDDDEDDEEEENQPPFKKKK</sequence>
<comment type="caution">
    <text evidence="1">The sequence shown here is derived from an EMBL/GenBank/DDBJ whole genome shotgun (WGS) entry which is preliminary data.</text>
</comment>
<organism evidence="1 2">
    <name type="scientific">Smallanthus sonchifolius</name>
    <dbReference type="NCBI Taxonomy" id="185202"/>
    <lineage>
        <taxon>Eukaryota</taxon>
        <taxon>Viridiplantae</taxon>
        <taxon>Streptophyta</taxon>
        <taxon>Embryophyta</taxon>
        <taxon>Tracheophyta</taxon>
        <taxon>Spermatophyta</taxon>
        <taxon>Magnoliopsida</taxon>
        <taxon>eudicotyledons</taxon>
        <taxon>Gunneridae</taxon>
        <taxon>Pentapetalae</taxon>
        <taxon>asterids</taxon>
        <taxon>campanulids</taxon>
        <taxon>Asterales</taxon>
        <taxon>Asteraceae</taxon>
        <taxon>Asteroideae</taxon>
        <taxon>Heliantheae alliance</taxon>
        <taxon>Millerieae</taxon>
        <taxon>Smallanthus</taxon>
    </lineage>
</organism>